<gene>
    <name evidence="2" type="ORF">GRI75_11050</name>
</gene>
<feature type="transmembrane region" description="Helical" evidence="1">
    <location>
        <begin position="6"/>
        <end position="24"/>
    </location>
</feature>
<keyword evidence="1" id="KW-0472">Membrane</keyword>
<keyword evidence="1" id="KW-1133">Transmembrane helix</keyword>
<sequence>MESLWLFAVVAGPLLLIGVIIYAFRRNKGGSAANVARAERGAREVRDEIAREEEQEGTR</sequence>
<evidence type="ECO:0000313" key="3">
    <source>
        <dbReference type="Proteomes" id="UP000469159"/>
    </source>
</evidence>
<proteinExistence type="predicted"/>
<protein>
    <submittedName>
        <fullName evidence="2">Uncharacterized protein</fullName>
    </submittedName>
</protein>
<dbReference type="EMBL" id="WTYK01000006">
    <property type="protein sequence ID" value="MXP42178.1"/>
    <property type="molecule type" value="Genomic_DNA"/>
</dbReference>
<dbReference type="OrthoDB" id="17965at361177"/>
<reference evidence="2 3" key="1">
    <citation type="submission" date="2019-12" db="EMBL/GenBank/DDBJ databases">
        <title>Genomic-based taxomic classification of the family Erythrobacteraceae.</title>
        <authorList>
            <person name="Xu L."/>
        </authorList>
    </citation>
    <scope>NUCLEOTIDE SEQUENCE [LARGE SCALE GENOMIC DNA]</scope>
    <source>
        <strain evidence="2 3">MCCC 1K02066</strain>
    </source>
</reference>
<evidence type="ECO:0000313" key="2">
    <source>
        <dbReference type="EMBL" id="MXP42178.1"/>
    </source>
</evidence>
<name>A0A6I4UU57_9SPHN</name>
<dbReference type="RefSeq" id="WP_160747039.1">
    <property type="nucleotide sequence ID" value="NZ_WTYK01000006.1"/>
</dbReference>
<keyword evidence="3" id="KW-1185">Reference proteome</keyword>
<dbReference type="Proteomes" id="UP000469159">
    <property type="component" value="Unassembled WGS sequence"/>
</dbReference>
<keyword evidence="1" id="KW-0812">Transmembrane</keyword>
<accession>A0A6I4UU57</accession>
<organism evidence="2 3">
    <name type="scientific">Croceibacterium soli</name>
    <dbReference type="NCBI Taxonomy" id="1739690"/>
    <lineage>
        <taxon>Bacteria</taxon>
        <taxon>Pseudomonadati</taxon>
        <taxon>Pseudomonadota</taxon>
        <taxon>Alphaproteobacteria</taxon>
        <taxon>Sphingomonadales</taxon>
        <taxon>Erythrobacteraceae</taxon>
        <taxon>Croceibacterium</taxon>
    </lineage>
</organism>
<comment type="caution">
    <text evidence="2">The sequence shown here is derived from an EMBL/GenBank/DDBJ whole genome shotgun (WGS) entry which is preliminary data.</text>
</comment>
<evidence type="ECO:0000256" key="1">
    <source>
        <dbReference type="SAM" id="Phobius"/>
    </source>
</evidence>
<dbReference type="AlphaFoldDB" id="A0A6I4UU57"/>